<organism evidence="2">
    <name type="scientific">marine metagenome</name>
    <dbReference type="NCBI Taxonomy" id="408172"/>
    <lineage>
        <taxon>unclassified sequences</taxon>
        <taxon>metagenomes</taxon>
        <taxon>ecological metagenomes</taxon>
    </lineage>
</organism>
<feature type="compositionally biased region" description="Basic residues" evidence="1">
    <location>
        <begin position="194"/>
        <end position="203"/>
    </location>
</feature>
<dbReference type="AlphaFoldDB" id="A0A383CQJ0"/>
<feature type="region of interest" description="Disordered" evidence="1">
    <location>
        <begin position="1"/>
        <end position="90"/>
    </location>
</feature>
<feature type="non-terminal residue" evidence="2">
    <location>
        <position position="1"/>
    </location>
</feature>
<reference evidence="2" key="1">
    <citation type="submission" date="2018-05" db="EMBL/GenBank/DDBJ databases">
        <authorList>
            <person name="Lanie J.A."/>
            <person name="Ng W.-L."/>
            <person name="Kazmierczak K.M."/>
            <person name="Andrzejewski T.M."/>
            <person name="Davidsen T.M."/>
            <person name="Wayne K.J."/>
            <person name="Tettelin H."/>
            <person name="Glass J.I."/>
            <person name="Rusch D."/>
            <person name="Podicherti R."/>
            <person name="Tsui H.-C.T."/>
            <person name="Winkler M.E."/>
        </authorList>
    </citation>
    <scope>NUCLEOTIDE SEQUENCE</scope>
</reference>
<feature type="compositionally biased region" description="Basic and acidic residues" evidence="1">
    <location>
        <begin position="29"/>
        <end position="55"/>
    </location>
</feature>
<accession>A0A383CQJ0</accession>
<gene>
    <name evidence="2" type="ORF">METZ01_LOCUS486752</name>
</gene>
<feature type="non-terminal residue" evidence="2">
    <location>
        <position position="203"/>
    </location>
</feature>
<evidence type="ECO:0000256" key="1">
    <source>
        <dbReference type="SAM" id="MobiDB-lite"/>
    </source>
</evidence>
<sequence>RRPRSHAGTGRESGLHSRWCNPCGGAGQSRHDAGPDADADPHRCGRDEGRGRDCGLRIPGQGEGELGPVLVPLQPRRSDTGSTVERLHGYFRSRRGHRLLRRAVPHSHPGADQSPHRSDLHRLPPLPGAPRTGHGRSLRGALDRPSGPSRGRPRTLSASRRPFPRRHRPVPEVLRLGFVPGLLAQSQGAERPVRPRHGRRFAL</sequence>
<name>A0A383CQJ0_9ZZZZ</name>
<dbReference type="EMBL" id="UINC01210442">
    <property type="protein sequence ID" value="SVE33898.1"/>
    <property type="molecule type" value="Genomic_DNA"/>
</dbReference>
<proteinExistence type="predicted"/>
<feature type="region of interest" description="Disordered" evidence="1">
    <location>
        <begin position="105"/>
        <end position="203"/>
    </location>
</feature>
<evidence type="ECO:0000313" key="2">
    <source>
        <dbReference type="EMBL" id="SVE33898.1"/>
    </source>
</evidence>
<protein>
    <submittedName>
        <fullName evidence="2">Uncharacterized protein</fullName>
    </submittedName>
</protein>